<dbReference type="EMBL" id="MEKH01000012">
    <property type="protein sequence ID" value="ODN98948.1"/>
    <property type="molecule type" value="Genomic_DNA"/>
</dbReference>
<dbReference type="InterPro" id="IPR013737">
    <property type="entry name" value="Bac_rhamnosid_N"/>
</dbReference>
<dbReference type="SUPFAM" id="SSF48208">
    <property type="entry name" value="Six-hairpin glycosidases"/>
    <property type="match status" value="1"/>
</dbReference>
<evidence type="ECO:0000259" key="5">
    <source>
        <dbReference type="Pfam" id="PF08531"/>
    </source>
</evidence>
<evidence type="ECO:0000256" key="3">
    <source>
        <dbReference type="ARBA" id="ARBA00022801"/>
    </source>
</evidence>
<name>A0A1E3JDI0_9TREE</name>
<dbReference type="AlphaFoldDB" id="A0A1E3JDI0"/>
<protein>
    <recommendedName>
        <fullName evidence="2">alpha-L-rhamnosidase</fullName>
        <ecNumber evidence="2">3.2.1.40</ecNumber>
    </recommendedName>
</protein>
<evidence type="ECO:0000313" key="8">
    <source>
        <dbReference type="EMBL" id="ODN98948.1"/>
    </source>
</evidence>
<reference evidence="8 9" key="1">
    <citation type="submission" date="2016-06" db="EMBL/GenBank/DDBJ databases">
        <title>Evolution of pathogenesis and genome organization in the Tremellales.</title>
        <authorList>
            <person name="Cuomo C."/>
            <person name="Litvintseva A."/>
            <person name="Heitman J."/>
            <person name="Chen Y."/>
            <person name="Sun S."/>
            <person name="Springer D."/>
            <person name="Dromer F."/>
            <person name="Young S."/>
            <person name="Zeng Q."/>
            <person name="Chapman S."/>
            <person name="Gujja S."/>
            <person name="Saif S."/>
            <person name="Birren B."/>
        </authorList>
    </citation>
    <scope>NUCLEOTIDE SEQUENCE [LARGE SCALE GENOMIC DNA]</scope>
    <source>
        <strain evidence="8 9">CBS 6273</strain>
    </source>
</reference>
<dbReference type="InterPro" id="IPR016007">
    <property type="entry name" value="Alpha_rhamnosid"/>
</dbReference>
<evidence type="ECO:0000259" key="6">
    <source>
        <dbReference type="Pfam" id="PF17389"/>
    </source>
</evidence>
<dbReference type="InterPro" id="IPR008928">
    <property type="entry name" value="6-hairpin_glycosidase_sf"/>
</dbReference>
<evidence type="ECO:0000256" key="2">
    <source>
        <dbReference type="ARBA" id="ARBA00012652"/>
    </source>
</evidence>
<accession>A0A1E3JDI0</accession>
<feature type="domain" description="Bacterial alpha-L-rhamnosidase N-terminal" evidence="5">
    <location>
        <begin position="147"/>
        <end position="302"/>
    </location>
</feature>
<evidence type="ECO:0000259" key="7">
    <source>
        <dbReference type="Pfam" id="PF17390"/>
    </source>
</evidence>
<sequence length="874" mass="97647">MSQVTITALQAEHHPDGFAISHPAPRLSWRFASSTSKRWKQASYRLTITHEGAKEEVYQVNSAENVLVPWPSRKLLSRGRARVQVQAFGQDGEGTNTIDLTLEAGLLLRSDWSAELISGPPQDPELPKIPFRLVKTFSLPSLNPSSPARFYATALSLYSCTINGTPVGDHVLAPGWTEYNDHLRYQTYDITSLLHPGENTIEAYIGEGWYAGRLGRPGKRNNWGERLGWMGQIEVGKQVVLRSEKEGWQCLDGPVKRGEIYNGETFDSSYDYSHPVFSPVEILPFPTASLLSSDAPPVRRVQEINPIELITTPSGKHVLDFGQNLVGWLRIERDFEGEGEVVLKHAEVLEDGELGMRPLRTAECEDRIILGGETKGWEPKFTFHGFRYVEVEGISPTLKHFTAIVIFSDMRRTGYFKSDHKAINQLHENVVWGMKGNFVSVPTDCPQRDERLGWTGDIQVFAPTANYLFDTTSFLSDWLLDLYASQKTHSGVPPTVIPYVPPNKFNSQLPKPQAAWADVVALLPWDLYKSTGDVEVLEQGWEGMRAWLDKGVPRGEDGMWSGDAELYGDWLDPNAPPQYPAHGRTDTHLVANAYLVHVTRLVAHISTLLSKPPSIISKYTSDAKRLHTLFLDEYVSPKGRLVSDTQTAYALALKFDLLPDEAQKKTGRERLAFLVRLNSFKVSTGFAGTPILLTVLAEGGMEDLAYRMLQEKDCPGWLYAVGMGATTIWERWDSMLPDGKINPGQMTAFNHYALGSVAHFMHNYIGGLSPLTPGWKRALVKPMVGGTVRSAETSFDSALGRYAVKWYVVADEGKMHVEVQVPPNGEARVVLEGVDEVVGSGRYEWEVEWKEDGRWPPRGIRGPQSVAMPDEYVP</sequence>
<evidence type="ECO:0000256" key="1">
    <source>
        <dbReference type="ARBA" id="ARBA00001445"/>
    </source>
</evidence>
<feature type="domain" description="Alpha-L-rhamnosidase six-hairpin glycosidase" evidence="6">
    <location>
        <begin position="411"/>
        <end position="765"/>
    </location>
</feature>
<dbReference type="InterPro" id="IPR035398">
    <property type="entry name" value="Bac_rhamnosid_C"/>
</dbReference>
<feature type="domain" description="Alpha-L-rhamnosidase concanavalin-like" evidence="4">
    <location>
        <begin position="311"/>
        <end position="406"/>
    </location>
</feature>
<comment type="catalytic activity">
    <reaction evidence="1">
        <text>Hydrolysis of terminal non-reducing alpha-L-rhamnose residues in alpha-L-rhamnosides.</text>
        <dbReference type="EC" id="3.2.1.40"/>
    </reaction>
</comment>
<dbReference type="InterPro" id="IPR013783">
    <property type="entry name" value="Ig-like_fold"/>
</dbReference>
<dbReference type="Gene3D" id="2.60.40.10">
    <property type="entry name" value="Immunoglobulins"/>
    <property type="match status" value="1"/>
</dbReference>
<dbReference type="PANTHER" id="PTHR33307">
    <property type="entry name" value="ALPHA-RHAMNOSIDASE (EUROFUNG)"/>
    <property type="match status" value="1"/>
</dbReference>
<dbReference type="Gene3D" id="2.60.420.10">
    <property type="entry name" value="Maltose phosphorylase, domain 3"/>
    <property type="match status" value="1"/>
</dbReference>
<dbReference type="PANTHER" id="PTHR33307:SF6">
    <property type="entry name" value="ALPHA-RHAMNOSIDASE (EUROFUNG)-RELATED"/>
    <property type="match status" value="1"/>
</dbReference>
<dbReference type="GO" id="GO:0030596">
    <property type="term" value="F:alpha-L-rhamnosidase activity"/>
    <property type="evidence" value="ECO:0007669"/>
    <property type="project" value="UniProtKB-EC"/>
</dbReference>
<dbReference type="InterPro" id="IPR035396">
    <property type="entry name" value="Bac_rhamnosid6H"/>
</dbReference>
<dbReference type="Gene3D" id="1.50.10.10">
    <property type="match status" value="1"/>
</dbReference>
<dbReference type="InterPro" id="IPR008902">
    <property type="entry name" value="Rhamnosid_concanavalin"/>
</dbReference>
<dbReference type="GO" id="GO:0005975">
    <property type="term" value="P:carbohydrate metabolic process"/>
    <property type="evidence" value="ECO:0007669"/>
    <property type="project" value="InterPro"/>
</dbReference>
<dbReference type="Pfam" id="PF05592">
    <property type="entry name" value="Bac_rhamnosid"/>
    <property type="match status" value="1"/>
</dbReference>
<dbReference type="OrthoDB" id="10036721at2759"/>
<dbReference type="Pfam" id="PF17390">
    <property type="entry name" value="Bac_rhamnosid_C"/>
    <property type="match status" value="1"/>
</dbReference>
<evidence type="ECO:0000313" key="9">
    <source>
        <dbReference type="Proteomes" id="UP000095149"/>
    </source>
</evidence>
<organism evidence="8 9">
    <name type="scientific">Cryptococcus amylolentus CBS 6273</name>
    <dbReference type="NCBI Taxonomy" id="1296118"/>
    <lineage>
        <taxon>Eukaryota</taxon>
        <taxon>Fungi</taxon>
        <taxon>Dikarya</taxon>
        <taxon>Basidiomycota</taxon>
        <taxon>Agaricomycotina</taxon>
        <taxon>Tremellomycetes</taxon>
        <taxon>Tremellales</taxon>
        <taxon>Cryptococcaceae</taxon>
        <taxon>Cryptococcus</taxon>
    </lineage>
</organism>
<dbReference type="Pfam" id="PF25788">
    <property type="entry name" value="Ig_Rha78A_N"/>
    <property type="match status" value="1"/>
</dbReference>
<dbReference type="Pfam" id="PF17389">
    <property type="entry name" value="Bac_rhamnosid6H"/>
    <property type="match status" value="1"/>
</dbReference>
<gene>
    <name evidence="8" type="ORF">I350_07097</name>
</gene>
<dbReference type="EC" id="3.2.1.40" evidence="2"/>
<dbReference type="Proteomes" id="UP000095149">
    <property type="component" value="Unassembled WGS sequence"/>
</dbReference>
<evidence type="ECO:0000259" key="4">
    <source>
        <dbReference type="Pfam" id="PF05592"/>
    </source>
</evidence>
<dbReference type="Gene3D" id="2.60.120.260">
    <property type="entry name" value="Galactose-binding domain-like"/>
    <property type="match status" value="2"/>
</dbReference>
<comment type="caution">
    <text evidence="8">The sequence shown here is derived from an EMBL/GenBank/DDBJ whole genome shotgun (WGS) entry which is preliminary data.</text>
</comment>
<keyword evidence="3" id="KW-0378">Hydrolase</keyword>
<dbReference type="Pfam" id="PF08531">
    <property type="entry name" value="Bac_rhamnosid_N"/>
    <property type="match status" value="1"/>
</dbReference>
<feature type="domain" description="Alpha-L-rhamnosidase C-terminal" evidence="7">
    <location>
        <begin position="767"/>
        <end position="837"/>
    </location>
</feature>
<dbReference type="InterPro" id="IPR012341">
    <property type="entry name" value="6hp_glycosidase-like_sf"/>
</dbReference>
<proteinExistence type="predicted"/>
<dbReference type="PIRSF" id="PIRSF010631">
    <property type="entry name" value="A-rhamnsds"/>
    <property type="match status" value="1"/>
</dbReference>